<sequence>MTVGWSTAASIQREGLWLVPRQWTSGMQAATPLFFVVMLRPLETFPGKKAPKFNPFLTTHMAAADSFFSSLIKDQKSLSPFCLVHSLQGRPCPSDDGGEGEKEEEKEEDRLNLSVSLFESPHSKPPPSTVQPIRTPSNNVATPLTLQVDCVDRVWSPAMATPTSKKSHFSSISELGTSCSSIDQSEREEKEKRGEREIRERARNQGSEIIVRRLFHSQPEATPNLHDDSINKNDDIISDVDLNHTHN</sequence>
<proteinExistence type="predicted"/>
<evidence type="ECO:0000313" key="3">
    <source>
        <dbReference type="Proteomes" id="UP000007879"/>
    </source>
</evidence>
<organism evidence="2 3">
    <name type="scientific">Amphimedon queenslandica</name>
    <name type="common">Sponge</name>
    <dbReference type="NCBI Taxonomy" id="400682"/>
    <lineage>
        <taxon>Eukaryota</taxon>
        <taxon>Metazoa</taxon>
        <taxon>Porifera</taxon>
        <taxon>Demospongiae</taxon>
        <taxon>Heteroscleromorpha</taxon>
        <taxon>Haplosclerida</taxon>
        <taxon>Niphatidae</taxon>
        <taxon>Amphimedon</taxon>
    </lineage>
</organism>
<accession>A0AAN0JYZ6</accession>
<feature type="region of interest" description="Disordered" evidence="1">
    <location>
        <begin position="217"/>
        <end position="247"/>
    </location>
</feature>
<feature type="compositionally biased region" description="Polar residues" evidence="1">
    <location>
        <begin position="161"/>
        <end position="183"/>
    </location>
</feature>
<evidence type="ECO:0000256" key="1">
    <source>
        <dbReference type="SAM" id="MobiDB-lite"/>
    </source>
</evidence>
<dbReference type="AlphaFoldDB" id="A0AAN0JYZ6"/>
<dbReference type="EnsemblMetazoa" id="XM_020006578.1">
    <property type="protein sequence ID" value="XP_019862137.1"/>
    <property type="gene ID" value="LOC109590694"/>
</dbReference>
<evidence type="ECO:0000313" key="2">
    <source>
        <dbReference type="EnsemblMetazoa" id="XP_019862137.1"/>
    </source>
</evidence>
<feature type="compositionally biased region" description="Acidic residues" evidence="1">
    <location>
        <begin position="96"/>
        <end position="107"/>
    </location>
</feature>
<dbReference type="Proteomes" id="UP000007879">
    <property type="component" value="Unassembled WGS sequence"/>
</dbReference>
<reference evidence="3" key="1">
    <citation type="journal article" date="2010" name="Nature">
        <title>The Amphimedon queenslandica genome and the evolution of animal complexity.</title>
        <authorList>
            <person name="Srivastava M."/>
            <person name="Simakov O."/>
            <person name="Chapman J."/>
            <person name="Fahey B."/>
            <person name="Gauthier M.E."/>
            <person name="Mitros T."/>
            <person name="Richards G.S."/>
            <person name="Conaco C."/>
            <person name="Dacre M."/>
            <person name="Hellsten U."/>
            <person name="Larroux C."/>
            <person name="Putnam N.H."/>
            <person name="Stanke M."/>
            <person name="Adamska M."/>
            <person name="Darling A."/>
            <person name="Degnan S.M."/>
            <person name="Oakley T.H."/>
            <person name="Plachetzki D.C."/>
            <person name="Zhai Y."/>
            <person name="Adamski M."/>
            <person name="Calcino A."/>
            <person name="Cummins S.F."/>
            <person name="Goodstein D.M."/>
            <person name="Harris C."/>
            <person name="Jackson D.J."/>
            <person name="Leys S.P."/>
            <person name="Shu S."/>
            <person name="Woodcroft B.J."/>
            <person name="Vervoort M."/>
            <person name="Kosik K.S."/>
            <person name="Manning G."/>
            <person name="Degnan B.M."/>
            <person name="Rokhsar D.S."/>
        </authorList>
    </citation>
    <scope>NUCLEOTIDE SEQUENCE [LARGE SCALE GENOMIC DNA]</scope>
</reference>
<name>A0AAN0JYZ6_AMPQE</name>
<feature type="region of interest" description="Disordered" evidence="1">
    <location>
        <begin position="161"/>
        <end position="204"/>
    </location>
</feature>
<feature type="region of interest" description="Disordered" evidence="1">
    <location>
        <begin position="90"/>
        <end position="110"/>
    </location>
</feature>
<protein>
    <submittedName>
        <fullName evidence="2">Uncharacterized protein</fullName>
    </submittedName>
</protein>
<dbReference type="GeneID" id="109590694"/>
<feature type="compositionally biased region" description="Basic and acidic residues" evidence="1">
    <location>
        <begin position="225"/>
        <end position="247"/>
    </location>
</feature>
<keyword evidence="3" id="KW-1185">Reference proteome</keyword>
<feature type="compositionally biased region" description="Basic and acidic residues" evidence="1">
    <location>
        <begin position="184"/>
        <end position="203"/>
    </location>
</feature>
<reference evidence="2" key="2">
    <citation type="submission" date="2024-06" db="UniProtKB">
        <authorList>
            <consortium name="EnsemblMetazoa"/>
        </authorList>
    </citation>
    <scope>IDENTIFICATION</scope>
</reference>
<dbReference type="KEGG" id="aqu:109590694"/>
<dbReference type="RefSeq" id="XP_019862137.1">
    <property type="nucleotide sequence ID" value="XM_020006578.1"/>
</dbReference>
<feature type="region of interest" description="Disordered" evidence="1">
    <location>
        <begin position="119"/>
        <end position="138"/>
    </location>
</feature>